<reference evidence="2 3" key="1">
    <citation type="journal article" date="2018" name="Arch. Microbiol.">
        <title>New insights into the metabolic potential of the phototrophic purple bacterium Rhodopila globiformis DSM 161(T) from its draft genome sequence and evidence for a vanadium-dependent nitrogenase.</title>
        <authorList>
            <person name="Imhoff J.F."/>
            <person name="Rahn T."/>
            <person name="Kunzel S."/>
            <person name="Neulinger S.C."/>
        </authorList>
    </citation>
    <scope>NUCLEOTIDE SEQUENCE [LARGE SCALE GENOMIC DNA]</scope>
    <source>
        <strain evidence="2 3">DSM 161</strain>
    </source>
</reference>
<proteinExistence type="predicted"/>
<evidence type="ECO:0000313" key="3">
    <source>
        <dbReference type="Proteomes" id="UP000239724"/>
    </source>
</evidence>
<organism evidence="2 3">
    <name type="scientific">Rhodopila globiformis</name>
    <name type="common">Rhodopseudomonas globiformis</name>
    <dbReference type="NCBI Taxonomy" id="1071"/>
    <lineage>
        <taxon>Bacteria</taxon>
        <taxon>Pseudomonadati</taxon>
        <taxon>Pseudomonadota</taxon>
        <taxon>Alphaproteobacteria</taxon>
        <taxon>Acetobacterales</taxon>
        <taxon>Acetobacteraceae</taxon>
        <taxon>Rhodopila</taxon>
    </lineage>
</organism>
<dbReference type="AlphaFoldDB" id="A0A2S6NJH8"/>
<feature type="region of interest" description="Disordered" evidence="1">
    <location>
        <begin position="17"/>
        <end position="36"/>
    </location>
</feature>
<comment type="caution">
    <text evidence="2">The sequence shown here is derived from an EMBL/GenBank/DDBJ whole genome shotgun (WGS) entry which is preliminary data.</text>
</comment>
<evidence type="ECO:0000313" key="2">
    <source>
        <dbReference type="EMBL" id="PPQ35024.1"/>
    </source>
</evidence>
<dbReference type="OrthoDB" id="7871683at2"/>
<name>A0A2S6NJH8_RHOGL</name>
<accession>A0A2S6NJH8</accession>
<keyword evidence="3" id="KW-1185">Reference proteome</keyword>
<sequence length="172" mass="19611">MTESSSAPFSVASLFAEREAHRRQEQEAAEQVARRKNEEMAQFRQRLENFQLTDEILQAGQLRIRRAFERGEEELMFTSFPSDFCTDSGRAIINAGAPPIVEPTDEEKEKLKDADPEWLATLPQGARVVYDYWKQHLKPAGFGFSARILNFPGGKPGDVGMFFTWPKNQLDL</sequence>
<protein>
    <submittedName>
        <fullName evidence="2">Uncharacterized protein</fullName>
    </submittedName>
</protein>
<gene>
    <name evidence="2" type="ORF">CCS01_08975</name>
</gene>
<evidence type="ECO:0000256" key="1">
    <source>
        <dbReference type="SAM" id="MobiDB-lite"/>
    </source>
</evidence>
<dbReference type="Proteomes" id="UP000239724">
    <property type="component" value="Unassembled WGS sequence"/>
</dbReference>
<dbReference type="RefSeq" id="WP_104518513.1">
    <property type="nucleotide sequence ID" value="NZ_NHRY01000080.1"/>
</dbReference>
<dbReference type="EMBL" id="NHRY01000080">
    <property type="protein sequence ID" value="PPQ35024.1"/>
    <property type="molecule type" value="Genomic_DNA"/>
</dbReference>